<dbReference type="InterPro" id="IPR028923">
    <property type="entry name" value="SAICAR_synt/ADE2_N"/>
</dbReference>
<feature type="domain" description="SAICAR synthetase/ADE2 N-terminal" evidence="9">
    <location>
        <begin position="7"/>
        <end position="232"/>
    </location>
</feature>
<dbReference type="PROSITE" id="PS01057">
    <property type="entry name" value="SAICAR_SYNTHETASE_1"/>
    <property type="match status" value="1"/>
</dbReference>
<dbReference type="InterPro" id="IPR001636">
    <property type="entry name" value="SAICAR_synth"/>
</dbReference>
<dbReference type="Gene3D" id="3.30.470.20">
    <property type="entry name" value="ATP-grasp fold, B domain"/>
    <property type="match status" value="1"/>
</dbReference>
<dbReference type="InterPro" id="IPR018236">
    <property type="entry name" value="SAICAR_synthetase_CS"/>
</dbReference>
<dbReference type="SUPFAM" id="SSF56104">
    <property type="entry name" value="SAICAR synthase-like"/>
    <property type="match status" value="1"/>
</dbReference>
<keyword evidence="5 8" id="KW-0658">Purine biosynthesis</keyword>
<evidence type="ECO:0000256" key="6">
    <source>
        <dbReference type="ARBA" id="ARBA00022840"/>
    </source>
</evidence>
<dbReference type="HAMAP" id="MF_00137">
    <property type="entry name" value="SAICAR_synth"/>
    <property type="match status" value="1"/>
</dbReference>
<dbReference type="CDD" id="cd01415">
    <property type="entry name" value="SAICAR_synt_PurC"/>
    <property type="match status" value="1"/>
</dbReference>
<keyword evidence="4 8" id="KW-0547">Nucleotide-binding</keyword>
<dbReference type="PROSITE" id="PS01058">
    <property type="entry name" value="SAICAR_SYNTHETASE_2"/>
    <property type="match status" value="1"/>
</dbReference>
<dbReference type="InterPro" id="IPR033934">
    <property type="entry name" value="SAICAR_synt_PurC"/>
</dbReference>
<evidence type="ECO:0000259" key="9">
    <source>
        <dbReference type="Pfam" id="PF01259"/>
    </source>
</evidence>
<protein>
    <recommendedName>
        <fullName evidence="8">Phosphoribosylaminoimidazole-succinocarboxamide synthase</fullName>
        <ecNumber evidence="8">6.3.2.6</ecNumber>
    </recommendedName>
    <alternativeName>
        <fullName evidence="8">SAICAR synthetase</fullName>
    </alternativeName>
</protein>
<comment type="catalytic activity">
    <reaction evidence="7 8">
        <text>5-amino-1-(5-phospho-D-ribosyl)imidazole-4-carboxylate + L-aspartate + ATP = (2S)-2-[5-amino-1-(5-phospho-beta-D-ribosyl)imidazole-4-carboxamido]succinate + ADP + phosphate + 2 H(+)</text>
        <dbReference type="Rhea" id="RHEA:22628"/>
        <dbReference type="ChEBI" id="CHEBI:15378"/>
        <dbReference type="ChEBI" id="CHEBI:29991"/>
        <dbReference type="ChEBI" id="CHEBI:30616"/>
        <dbReference type="ChEBI" id="CHEBI:43474"/>
        <dbReference type="ChEBI" id="CHEBI:58443"/>
        <dbReference type="ChEBI" id="CHEBI:77657"/>
        <dbReference type="ChEBI" id="CHEBI:456216"/>
        <dbReference type="EC" id="6.3.2.6"/>
    </reaction>
</comment>
<keyword evidence="6 8" id="KW-0067">ATP-binding</keyword>
<dbReference type="EMBL" id="MZGU01000002">
    <property type="protein sequence ID" value="PWB87084.1"/>
    <property type="molecule type" value="Genomic_DNA"/>
</dbReference>
<reference evidence="10 11" key="1">
    <citation type="submission" date="2017-03" db="EMBL/GenBank/DDBJ databases">
        <title>Genome sequence of Methanobrevibacter wosei.</title>
        <authorList>
            <person name="Poehlein A."/>
            <person name="Seedorf H."/>
            <person name="Daniel R."/>
        </authorList>
    </citation>
    <scope>NUCLEOTIDE SEQUENCE [LARGE SCALE GENOMIC DNA]</scope>
    <source>
        <strain evidence="10 11">DSM 11979</strain>
    </source>
</reference>
<comment type="caution">
    <text evidence="10">The sequence shown here is derived from an EMBL/GenBank/DDBJ whole genome shotgun (WGS) entry which is preliminary data.</text>
</comment>
<dbReference type="PANTHER" id="PTHR43599">
    <property type="entry name" value="MULTIFUNCTIONAL PROTEIN ADE2"/>
    <property type="match status" value="1"/>
</dbReference>
<evidence type="ECO:0000313" key="11">
    <source>
        <dbReference type="Proteomes" id="UP000245577"/>
    </source>
</evidence>
<comment type="pathway">
    <text evidence="1 8">Purine metabolism; IMP biosynthesis via de novo pathway; 5-amino-1-(5-phospho-D-ribosyl)imidazole-4-carboxamide from 5-amino-1-(5-phospho-D-ribosyl)imidazole-4-carboxylate: step 1/2.</text>
</comment>
<dbReference type="RefSeq" id="WP_116669025.1">
    <property type="nucleotide sequence ID" value="NZ_MZGU01000002.1"/>
</dbReference>
<dbReference type="GO" id="GO:0006189">
    <property type="term" value="P:'de novo' IMP biosynthetic process"/>
    <property type="evidence" value="ECO:0007669"/>
    <property type="project" value="UniProtKB-UniRule"/>
</dbReference>
<comment type="similarity">
    <text evidence="2 8">Belongs to the SAICAR synthetase family.</text>
</comment>
<evidence type="ECO:0000256" key="4">
    <source>
        <dbReference type="ARBA" id="ARBA00022741"/>
    </source>
</evidence>
<dbReference type="FunFam" id="3.30.470.20:FF:000006">
    <property type="entry name" value="Phosphoribosylaminoimidazole-succinocarboxamide synthase"/>
    <property type="match status" value="1"/>
</dbReference>
<dbReference type="GO" id="GO:0004639">
    <property type="term" value="F:phosphoribosylaminoimidazolesuccinocarboxamide synthase activity"/>
    <property type="evidence" value="ECO:0007669"/>
    <property type="project" value="UniProtKB-UniRule"/>
</dbReference>
<dbReference type="Pfam" id="PF01259">
    <property type="entry name" value="SAICAR_synt"/>
    <property type="match status" value="1"/>
</dbReference>
<evidence type="ECO:0000256" key="2">
    <source>
        <dbReference type="ARBA" id="ARBA00010190"/>
    </source>
</evidence>
<evidence type="ECO:0000256" key="8">
    <source>
        <dbReference type="HAMAP-Rule" id="MF_00137"/>
    </source>
</evidence>
<sequence>MERKELINGGKVKSVYNTTDEDKVIIEFRDDMTAGDGERKEVMNKKGCLNAVISSKIFQYLESKGIKTQFIELLENNVMLAQKLDMIPIEVIVRNIATGSLVRKYPIEDGTKLDPPIVQMDYKDDEFHDPMLNYSIIKALGIATQDEIDILVELAGKVNDALREFFDQAGIILVDFKIEFGRDEEGNIILGDEISPDSCRLWDKETLEMMDKELFRKGKDDEVMDAYLEVYNRVLSDDDKSKYGL</sequence>
<proteinExistence type="inferred from homology"/>
<evidence type="ECO:0000256" key="7">
    <source>
        <dbReference type="ARBA" id="ARBA00048475"/>
    </source>
</evidence>
<evidence type="ECO:0000256" key="3">
    <source>
        <dbReference type="ARBA" id="ARBA00022598"/>
    </source>
</evidence>
<dbReference type="GO" id="GO:0009236">
    <property type="term" value="P:cobalamin biosynthetic process"/>
    <property type="evidence" value="ECO:0007669"/>
    <property type="project" value="InterPro"/>
</dbReference>
<evidence type="ECO:0000256" key="1">
    <source>
        <dbReference type="ARBA" id="ARBA00004672"/>
    </source>
</evidence>
<keyword evidence="3 8" id="KW-0436">Ligase</keyword>
<dbReference type="UniPathway" id="UPA00074">
    <property type="reaction ID" value="UER00131"/>
</dbReference>
<dbReference type="GO" id="GO:0005524">
    <property type="term" value="F:ATP binding"/>
    <property type="evidence" value="ECO:0007669"/>
    <property type="project" value="UniProtKB-KW"/>
</dbReference>
<dbReference type="OrthoDB" id="10775at2157"/>
<evidence type="ECO:0000313" key="10">
    <source>
        <dbReference type="EMBL" id="PWB87084.1"/>
    </source>
</evidence>
<dbReference type="EC" id="6.3.2.6" evidence="8"/>
<keyword evidence="11" id="KW-1185">Reference proteome</keyword>
<dbReference type="Gene3D" id="3.30.200.20">
    <property type="entry name" value="Phosphorylase Kinase, domain 1"/>
    <property type="match status" value="1"/>
</dbReference>
<name>A0A2U1S9E6_9EURY</name>
<dbReference type="Proteomes" id="UP000245577">
    <property type="component" value="Unassembled WGS sequence"/>
</dbReference>
<dbReference type="PANTHER" id="PTHR43599:SF3">
    <property type="entry name" value="SI:DKEY-6E2.2"/>
    <property type="match status" value="1"/>
</dbReference>
<dbReference type="InterPro" id="IPR050089">
    <property type="entry name" value="SAICAR_synthetase"/>
</dbReference>
<evidence type="ECO:0000256" key="5">
    <source>
        <dbReference type="ARBA" id="ARBA00022755"/>
    </source>
</evidence>
<dbReference type="AlphaFoldDB" id="A0A2U1S9E6"/>
<accession>A0A2U1S9E6</accession>
<dbReference type="NCBIfam" id="TIGR00081">
    <property type="entry name" value="purC"/>
    <property type="match status" value="1"/>
</dbReference>
<gene>
    <name evidence="8 10" type="primary">purC</name>
    <name evidence="10" type="ORF">MBBWO_02010</name>
</gene>
<organism evidence="10 11">
    <name type="scientific">Methanobrevibacter woesei</name>
    <dbReference type="NCBI Taxonomy" id="190976"/>
    <lineage>
        <taxon>Archaea</taxon>
        <taxon>Methanobacteriati</taxon>
        <taxon>Methanobacteriota</taxon>
        <taxon>Methanomada group</taxon>
        <taxon>Methanobacteria</taxon>
        <taxon>Methanobacteriales</taxon>
        <taxon>Methanobacteriaceae</taxon>
        <taxon>Methanobrevibacter</taxon>
    </lineage>
</organism>